<dbReference type="EMBL" id="WIGO01000673">
    <property type="protein sequence ID" value="KAF6806667.1"/>
    <property type="molecule type" value="Genomic_DNA"/>
</dbReference>
<keyword evidence="2" id="KW-0723">Serine/threonine-protein kinase</keyword>
<comment type="caution">
    <text evidence="2">The sequence shown here is derived from an EMBL/GenBank/DDBJ whole genome shotgun (WGS) entry which is preliminary data.</text>
</comment>
<proteinExistence type="predicted"/>
<dbReference type="InterPro" id="IPR011009">
    <property type="entry name" value="Kinase-like_dom_sf"/>
</dbReference>
<evidence type="ECO:0000259" key="1">
    <source>
        <dbReference type="PROSITE" id="PS50011"/>
    </source>
</evidence>
<dbReference type="PROSITE" id="PS50011">
    <property type="entry name" value="PROTEIN_KINASE_DOM"/>
    <property type="match status" value="1"/>
</dbReference>
<accession>A0A8H6J551</accession>
<dbReference type="GO" id="GO:0005634">
    <property type="term" value="C:nucleus"/>
    <property type="evidence" value="ECO:0007669"/>
    <property type="project" value="TreeGrafter"/>
</dbReference>
<dbReference type="GO" id="GO:0005737">
    <property type="term" value="C:cytoplasm"/>
    <property type="evidence" value="ECO:0007669"/>
    <property type="project" value="TreeGrafter"/>
</dbReference>
<evidence type="ECO:0000313" key="3">
    <source>
        <dbReference type="Proteomes" id="UP000654918"/>
    </source>
</evidence>
<dbReference type="Gene3D" id="3.30.200.20">
    <property type="entry name" value="Phosphorylase Kinase, domain 1"/>
    <property type="match status" value="1"/>
</dbReference>
<feature type="domain" description="Protein kinase" evidence="1">
    <location>
        <begin position="165"/>
        <end position="428"/>
    </location>
</feature>
<dbReference type="Proteomes" id="UP000654918">
    <property type="component" value="Unassembled WGS sequence"/>
</dbReference>
<dbReference type="GO" id="GO:0044773">
    <property type="term" value="P:mitotic DNA damage checkpoint signaling"/>
    <property type="evidence" value="ECO:0007669"/>
    <property type="project" value="TreeGrafter"/>
</dbReference>
<protein>
    <submittedName>
        <fullName evidence="2">Serine/threonine protein kinase-20</fullName>
    </submittedName>
</protein>
<organism evidence="2 3">
    <name type="scientific">Colletotrichum plurivorum</name>
    <dbReference type="NCBI Taxonomy" id="2175906"/>
    <lineage>
        <taxon>Eukaryota</taxon>
        <taxon>Fungi</taxon>
        <taxon>Dikarya</taxon>
        <taxon>Ascomycota</taxon>
        <taxon>Pezizomycotina</taxon>
        <taxon>Sordariomycetes</taxon>
        <taxon>Hypocreomycetidae</taxon>
        <taxon>Glomerellales</taxon>
        <taxon>Glomerellaceae</taxon>
        <taxon>Colletotrichum</taxon>
        <taxon>Colletotrichum orchidearum species complex</taxon>
    </lineage>
</organism>
<keyword evidence="2" id="KW-0418">Kinase</keyword>
<dbReference type="GO" id="GO:0004674">
    <property type="term" value="F:protein serine/threonine kinase activity"/>
    <property type="evidence" value="ECO:0007669"/>
    <property type="project" value="UniProtKB-KW"/>
</dbReference>
<dbReference type="GO" id="GO:0005524">
    <property type="term" value="F:ATP binding"/>
    <property type="evidence" value="ECO:0007669"/>
    <property type="project" value="InterPro"/>
</dbReference>
<gene>
    <name evidence="2" type="ORF">CPLU01_15882</name>
</gene>
<dbReference type="SMART" id="SM00220">
    <property type="entry name" value="S_TKc"/>
    <property type="match status" value="1"/>
</dbReference>
<dbReference type="AlphaFoldDB" id="A0A8H6J551"/>
<dbReference type="CDD" id="cd00180">
    <property type="entry name" value="PKc"/>
    <property type="match status" value="1"/>
</dbReference>
<name>A0A8H6J551_9PEZI</name>
<reference evidence="2" key="1">
    <citation type="journal article" date="2020" name="Phytopathology">
        <title>Genome Sequence Resources of Colletotrichum truncatum, C. plurivorum, C. musicola, and C. sojae: Four Species Pathogenic to Soybean (Glycine max).</title>
        <authorList>
            <person name="Rogerio F."/>
            <person name="Boufleur T.R."/>
            <person name="Ciampi-Guillardi M."/>
            <person name="Sukno S.A."/>
            <person name="Thon M.R."/>
            <person name="Massola Junior N.S."/>
            <person name="Baroncelli R."/>
        </authorList>
    </citation>
    <scope>NUCLEOTIDE SEQUENCE</scope>
    <source>
        <strain evidence="2">LFN00145</strain>
    </source>
</reference>
<dbReference type="InterPro" id="IPR000719">
    <property type="entry name" value="Prot_kinase_dom"/>
</dbReference>
<dbReference type="PANTHER" id="PTHR44167">
    <property type="entry name" value="OVARIAN-SPECIFIC SERINE/THREONINE-PROTEIN KINASE LOK-RELATED"/>
    <property type="match status" value="1"/>
</dbReference>
<dbReference type="PANTHER" id="PTHR44167:SF24">
    <property type="entry name" value="SERINE_THREONINE-PROTEIN KINASE CHK2"/>
    <property type="match status" value="1"/>
</dbReference>
<sequence length="435" mass="48261">MFVTRSRRSSTPWKASVLLISALLVDEDTTEQQLVDFLMRERQFTVVTREGLAGTLTGIKRRCSDEAHVAAKRPKHQGNTAQIVLSLEQDFTRAPSKSVVASTITARCPAVPATKILTRGAFSPFIDLSDGEEAVVRPNHPVDFMTATLLSTATSGVSDAAAYTLSREKKIICTDAAAVFTSRHSAVPQSKVVTKIIKLKGNKIEDLPVIAKMWKREKYFLERLRHDNIVSLKAFDARVFAIVLEYAPASLNNSPKTFTQEDAFKVLLGMSSALAYLTSKRVVHNDIKPANISYSPERGPVLLDFGLGSELDDQPSSGGSHCYIPPEFIIDKQRGLPGDVWALGVTMLYVLRKTKLPERRAGYWVIAKIRTPGEDLKKMRTWLETVGCIRRKLRHVDVVEGLVYDMLDPARKSRIQAEQIKQTLENVVAGNSLSP</sequence>
<dbReference type="Pfam" id="PF00069">
    <property type="entry name" value="Pkinase"/>
    <property type="match status" value="1"/>
</dbReference>
<evidence type="ECO:0000313" key="2">
    <source>
        <dbReference type="EMBL" id="KAF6806667.1"/>
    </source>
</evidence>
<keyword evidence="2" id="KW-0808">Transferase</keyword>
<keyword evidence="3" id="KW-1185">Reference proteome</keyword>
<dbReference type="Gene3D" id="1.10.510.10">
    <property type="entry name" value="Transferase(Phosphotransferase) domain 1"/>
    <property type="match status" value="1"/>
</dbReference>
<dbReference type="SUPFAM" id="SSF56112">
    <property type="entry name" value="Protein kinase-like (PK-like)"/>
    <property type="match status" value="1"/>
</dbReference>